<dbReference type="Pfam" id="PF11149">
    <property type="entry name" value="DUF2924"/>
    <property type="match status" value="1"/>
</dbReference>
<name>A0A9X1JP23_9SPHN</name>
<protein>
    <submittedName>
        <fullName evidence="1">DUF2924 domain-containing protein</fullName>
    </submittedName>
</protein>
<sequence length="150" mass="16189">MDIEEKIAALKEMSPAELRLAWRNAYGTPAPPALGLALTLRALAAHYQEPEAGKLNRAELRQLGALGSKDLSRKEGRVSTEAKPGTWLSRTWHGEVHEVVVLESGCEYRGHTFGSLSAVASHITGAKWSGPRFFGLNSSRLGELKVAANG</sequence>
<evidence type="ECO:0000313" key="1">
    <source>
        <dbReference type="EMBL" id="MBV7258982.1"/>
    </source>
</evidence>
<accession>A0A9X1JP23</accession>
<evidence type="ECO:0000313" key="2">
    <source>
        <dbReference type="Proteomes" id="UP001138681"/>
    </source>
</evidence>
<dbReference type="EMBL" id="JAGSPC010000001">
    <property type="protein sequence ID" value="MBV7258982.1"/>
    <property type="molecule type" value="Genomic_DNA"/>
</dbReference>
<dbReference type="InterPro" id="IPR021322">
    <property type="entry name" value="DUF2924"/>
</dbReference>
<proteinExistence type="predicted"/>
<dbReference type="Proteomes" id="UP001138681">
    <property type="component" value="Unassembled WGS sequence"/>
</dbReference>
<keyword evidence="2" id="KW-1185">Reference proteome</keyword>
<gene>
    <name evidence="1" type="ORF">KCG46_05235</name>
</gene>
<comment type="caution">
    <text evidence="1">The sequence shown here is derived from an EMBL/GenBank/DDBJ whole genome shotgun (WGS) entry which is preliminary data.</text>
</comment>
<organism evidence="1 2">
    <name type="scientific">Erythrobacter crassostreae</name>
    <dbReference type="NCBI Taxonomy" id="2828328"/>
    <lineage>
        <taxon>Bacteria</taxon>
        <taxon>Pseudomonadati</taxon>
        <taxon>Pseudomonadota</taxon>
        <taxon>Alphaproteobacteria</taxon>
        <taxon>Sphingomonadales</taxon>
        <taxon>Erythrobacteraceae</taxon>
        <taxon>Erythrobacter/Porphyrobacter group</taxon>
        <taxon>Erythrobacter</taxon>
    </lineage>
</organism>
<dbReference type="AlphaFoldDB" id="A0A9X1JP23"/>
<reference evidence="1" key="1">
    <citation type="submission" date="2021-04" db="EMBL/GenBank/DDBJ databases">
        <authorList>
            <person name="Pira H."/>
            <person name="Risdian C."/>
            <person name="Wink J."/>
        </authorList>
    </citation>
    <scope>NUCLEOTIDE SEQUENCE</scope>
    <source>
        <strain evidence="1">WH158</strain>
    </source>
</reference>
<dbReference type="RefSeq" id="WP_218404237.1">
    <property type="nucleotide sequence ID" value="NZ_JAGSPC010000001.1"/>
</dbReference>